<comment type="caution">
    <text evidence="1">The sequence shown here is derived from an EMBL/GenBank/DDBJ whole genome shotgun (WGS) entry which is preliminary data.</text>
</comment>
<keyword evidence="2" id="KW-1185">Reference proteome</keyword>
<gene>
    <name evidence="1" type="ORF">Q7C36_019424</name>
</gene>
<dbReference type="AlphaFoldDB" id="A0AA88S884"/>
<dbReference type="EMBL" id="JAVHJS010000020">
    <property type="protein sequence ID" value="KAK2825497.1"/>
    <property type="molecule type" value="Genomic_DNA"/>
</dbReference>
<organism evidence="1 2">
    <name type="scientific">Tachysurus vachellii</name>
    <name type="common">Darkbarbel catfish</name>
    <name type="synonym">Pelteobagrus vachellii</name>
    <dbReference type="NCBI Taxonomy" id="175792"/>
    <lineage>
        <taxon>Eukaryota</taxon>
        <taxon>Metazoa</taxon>
        <taxon>Chordata</taxon>
        <taxon>Craniata</taxon>
        <taxon>Vertebrata</taxon>
        <taxon>Euteleostomi</taxon>
        <taxon>Actinopterygii</taxon>
        <taxon>Neopterygii</taxon>
        <taxon>Teleostei</taxon>
        <taxon>Ostariophysi</taxon>
        <taxon>Siluriformes</taxon>
        <taxon>Bagridae</taxon>
        <taxon>Tachysurus</taxon>
    </lineage>
</organism>
<evidence type="ECO:0000313" key="1">
    <source>
        <dbReference type="EMBL" id="KAK2825497.1"/>
    </source>
</evidence>
<evidence type="ECO:0000313" key="2">
    <source>
        <dbReference type="Proteomes" id="UP001187315"/>
    </source>
</evidence>
<protein>
    <submittedName>
        <fullName evidence="1">Uncharacterized protein</fullName>
    </submittedName>
</protein>
<sequence length="72" mass="8560">MVRRDEACVRNDSARYSAFLTRINQQSGVSAHVGSRVYEHLFGHFFFLQINREILFNIRRSYWLSITSERCC</sequence>
<proteinExistence type="predicted"/>
<reference evidence="1" key="1">
    <citation type="submission" date="2023-08" db="EMBL/GenBank/DDBJ databases">
        <title>Pelteobagrus vachellii genome.</title>
        <authorList>
            <person name="Liu H."/>
        </authorList>
    </citation>
    <scope>NUCLEOTIDE SEQUENCE</scope>
    <source>
        <strain evidence="1">PRFRI_2022a</strain>
        <tissue evidence="1">Muscle</tissue>
    </source>
</reference>
<accession>A0AA88S884</accession>
<name>A0AA88S884_TACVA</name>
<dbReference type="Proteomes" id="UP001187315">
    <property type="component" value="Unassembled WGS sequence"/>
</dbReference>